<gene>
    <name evidence="2" type="ORF">SAMN04489727_6785</name>
</gene>
<dbReference type="RefSeq" id="WP_091315046.1">
    <property type="nucleotide sequence ID" value="NZ_FNSO01000004.1"/>
</dbReference>
<protein>
    <recommendedName>
        <fullName evidence="1">DUF1266 domain-containing protein</fullName>
    </recommendedName>
</protein>
<dbReference type="InterPro" id="IPR009677">
    <property type="entry name" value="DUF1266"/>
</dbReference>
<keyword evidence="3" id="KW-1185">Reference proteome</keyword>
<dbReference type="STRING" id="208445.SAMN04489727_6785"/>
<dbReference type="Proteomes" id="UP000199622">
    <property type="component" value="Unassembled WGS sequence"/>
</dbReference>
<evidence type="ECO:0000313" key="2">
    <source>
        <dbReference type="EMBL" id="SED18484.1"/>
    </source>
</evidence>
<sequence>MILPPPADVEAQLAAARRDGDLDRYLGLLAGEELFVPIRRVDARSILDERAETFPNVYHETGGDEFLQVFTRGALPDLGPDVVAMSGALDWAVDGVGRHERVVFNRGTRGEWRLPGATLQPWLDAHADDVTPLEEQVERLITAPYGHLEGPIAHALACGAHLAVLNAAPWNLLDARYHDYVAEVRALRDWWGVPDPPGWRATMTGLIGDGYALTPGNLVLMLRLRFAAEYGLPGAEFDPLTWAQLVDRWCTENDAADQAEELRDTVRRVSRYERRLRADGLVDGDGCVTTALSWDIGRAVAIARAGLAAGYCDALSAELMVLEAGSLARRYHQSWADLSAGYVMGRVLHGGEDDFGEWYPAAVRVHHQLLQDPASPWLNLDFGSLSEESEA</sequence>
<name>A0A1H4YMP3_9PSEU</name>
<organism evidence="2 3">
    <name type="scientific">Amycolatopsis tolypomycina</name>
    <dbReference type="NCBI Taxonomy" id="208445"/>
    <lineage>
        <taxon>Bacteria</taxon>
        <taxon>Bacillati</taxon>
        <taxon>Actinomycetota</taxon>
        <taxon>Actinomycetes</taxon>
        <taxon>Pseudonocardiales</taxon>
        <taxon>Pseudonocardiaceae</taxon>
        <taxon>Amycolatopsis</taxon>
    </lineage>
</organism>
<dbReference type="EMBL" id="FNSO01000004">
    <property type="protein sequence ID" value="SED18484.1"/>
    <property type="molecule type" value="Genomic_DNA"/>
</dbReference>
<dbReference type="OrthoDB" id="4322331at2"/>
<evidence type="ECO:0000313" key="3">
    <source>
        <dbReference type="Proteomes" id="UP000199622"/>
    </source>
</evidence>
<feature type="domain" description="DUF1266" evidence="1">
    <location>
        <begin position="187"/>
        <end position="382"/>
    </location>
</feature>
<dbReference type="AlphaFoldDB" id="A0A1H4YMP3"/>
<evidence type="ECO:0000259" key="1">
    <source>
        <dbReference type="Pfam" id="PF06889"/>
    </source>
</evidence>
<reference evidence="3" key="1">
    <citation type="submission" date="2016-10" db="EMBL/GenBank/DDBJ databases">
        <authorList>
            <person name="Varghese N."/>
            <person name="Submissions S."/>
        </authorList>
    </citation>
    <scope>NUCLEOTIDE SEQUENCE [LARGE SCALE GENOMIC DNA]</scope>
    <source>
        <strain evidence="3">DSM 44544</strain>
    </source>
</reference>
<accession>A0A1H4YMP3</accession>
<dbReference type="Pfam" id="PF06889">
    <property type="entry name" value="DUF1266"/>
    <property type="match status" value="1"/>
</dbReference>
<proteinExistence type="predicted"/>